<evidence type="ECO:0000313" key="1">
    <source>
        <dbReference type="EMBL" id="VDL91529.1"/>
    </source>
</evidence>
<evidence type="ECO:0000313" key="3">
    <source>
        <dbReference type="WBParaSite" id="SSLN_0000530701-mRNA-1"/>
    </source>
</evidence>
<gene>
    <name evidence="1" type="ORF">SSLN_LOCUS5144</name>
</gene>
<protein>
    <submittedName>
        <fullName evidence="3">TauD domain-containing protein</fullName>
    </submittedName>
</protein>
<reference evidence="1 2" key="2">
    <citation type="submission" date="2018-11" db="EMBL/GenBank/DDBJ databases">
        <authorList>
            <consortium name="Pathogen Informatics"/>
        </authorList>
    </citation>
    <scope>NUCLEOTIDE SEQUENCE [LARGE SCALE GENOMIC DNA]</scope>
    <source>
        <strain evidence="1 2">NST_G2</strain>
    </source>
</reference>
<dbReference type="WBParaSite" id="SSLN_0000530701-mRNA-1">
    <property type="protein sequence ID" value="SSLN_0000530701-mRNA-1"/>
    <property type="gene ID" value="SSLN_0000530701"/>
</dbReference>
<dbReference type="AlphaFoldDB" id="A0A183SLP6"/>
<name>A0A183SLP6_SCHSO</name>
<keyword evidence="2" id="KW-1185">Reference proteome</keyword>
<dbReference type="Proteomes" id="UP000275846">
    <property type="component" value="Unassembled WGS sequence"/>
</dbReference>
<accession>A0A183SLP6</accession>
<sequence>MLSSQGPVLIERSPILKRWAEHFRNFANKQFTISDAAIHRPPTFPTRDNPNPVELFSASVYDNTHDLFFTTNCECDTATEADMQRSIDLFTAGCAQFEVGSDFKEPRITVDGIRLKTGDKFVQLGGALYRNTNSDDEAMHWASKTRQTFG</sequence>
<organism evidence="3">
    <name type="scientific">Schistocephalus solidus</name>
    <name type="common">Tapeworm</name>
    <dbReference type="NCBI Taxonomy" id="70667"/>
    <lineage>
        <taxon>Eukaryota</taxon>
        <taxon>Metazoa</taxon>
        <taxon>Spiralia</taxon>
        <taxon>Lophotrochozoa</taxon>
        <taxon>Platyhelminthes</taxon>
        <taxon>Cestoda</taxon>
        <taxon>Eucestoda</taxon>
        <taxon>Diphyllobothriidea</taxon>
        <taxon>Diphyllobothriidae</taxon>
        <taxon>Schistocephalus</taxon>
    </lineage>
</organism>
<reference evidence="3" key="1">
    <citation type="submission" date="2016-06" db="UniProtKB">
        <authorList>
            <consortium name="WormBaseParasite"/>
        </authorList>
    </citation>
    <scope>IDENTIFICATION</scope>
</reference>
<evidence type="ECO:0000313" key="2">
    <source>
        <dbReference type="Proteomes" id="UP000275846"/>
    </source>
</evidence>
<proteinExistence type="predicted"/>
<dbReference type="EMBL" id="UYSU01033131">
    <property type="protein sequence ID" value="VDL91529.1"/>
    <property type="molecule type" value="Genomic_DNA"/>
</dbReference>